<accession>U5D0V1</accession>
<feature type="short sequence motif" description="VHIID" evidence="3">
    <location>
        <begin position="232"/>
        <end position="236"/>
    </location>
</feature>
<keyword evidence="2" id="KW-0804">Transcription</keyword>
<protein>
    <submittedName>
        <fullName evidence="4">Uncharacterized protein</fullName>
    </submittedName>
</protein>
<dbReference type="AlphaFoldDB" id="U5D0V1"/>
<evidence type="ECO:0000313" key="5">
    <source>
        <dbReference type="Proteomes" id="UP000017836"/>
    </source>
</evidence>
<evidence type="ECO:0000256" key="1">
    <source>
        <dbReference type="ARBA" id="ARBA00023015"/>
    </source>
</evidence>
<dbReference type="Proteomes" id="UP000017836">
    <property type="component" value="Unassembled WGS sequence"/>
</dbReference>
<evidence type="ECO:0000256" key="2">
    <source>
        <dbReference type="ARBA" id="ARBA00023163"/>
    </source>
</evidence>
<dbReference type="GO" id="GO:0043565">
    <property type="term" value="F:sequence-specific DNA binding"/>
    <property type="evidence" value="ECO:0000318"/>
    <property type="project" value="GO_Central"/>
</dbReference>
<dbReference type="GO" id="GO:0003700">
    <property type="term" value="F:DNA-binding transcription factor activity"/>
    <property type="evidence" value="ECO:0000318"/>
    <property type="project" value="GO_Central"/>
</dbReference>
<dbReference type="GO" id="GO:0005634">
    <property type="term" value="C:nucleus"/>
    <property type="evidence" value="ECO:0000318"/>
    <property type="project" value="GO_Central"/>
</dbReference>
<feature type="region of interest" description="SAW" evidence="3">
    <location>
        <begin position="407"/>
        <end position="488"/>
    </location>
</feature>
<keyword evidence="5" id="KW-1185">Reference proteome</keyword>
<dbReference type="PANTHER" id="PTHR31636">
    <property type="entry name" value="OSJNBA0084A10.13 PROTEIN-RELATED"/>
    <property type="match status" value="1"/>
</dbReference>
<organism evidence="4 5">
    <name type="scientific">Amborella trichopoda</name>
    <dbReference type="NCBI Taxonomy" id="13333"/>
    <lineage>
        <taxon>Eukaryota</taxon>
        <taxon>Viridiplantae</taxon>
        <taxon>Streptophyta</taxon>
        <taxon>Embryophyta</taxon>
        <taxon>Tracheophyta</taxon>
        <taxon>Spermatophyta</taxon>
        <taxon>Magnoliopsida</taxon>
        <taxon>Amborellales</taxon>
        <taxon>Amborellaceae</taxon>
        <taxon>Amborella</taxon>
    </lineage>
</organism>
<sequence>METSSYLPYDFHLQSALSEFMEFEQTHLLLHPKNREFEDIDPLDDILFAPEGPEFPVTDTFDNVFLDFDENPDFPISDAAPLVASPPFQDHFQSHVEPITELNQEESLNFITEEFHNASNTSGSNLTDMLLSAVEAVATGNIQVASTILPKLSSLSPELENGDYPFNRLIFYFTQSLSSRITRMETHVEPGPIINESLQAFEVLQDLTPYIKFAHFTANQAILEGTHGVTGIHIIDFDIMEGIQWPPLMVELALRNEAFLRITAIVDSTQVDRNWASNQTTGRRLGEFANSIGLPFRFDQILVGKANGFEGLETGEVLVVNCMMHMLHMPYRNSNSRQTFMEGVRKLKPRMVVLVQEELFSFGKVLSQSFVDFFVEAFQHYHALFESLLNGFPSRSKLGLEMIEAAFLGPRILDCFQWFPLDKRKKGRLLDYGFLMQGFQVTPMSASNISQAKLLVGLFTGNYEVQHENCRLKLYWKSRPITTVSIWFPV</sequence>
<dbReference type="Gramene" id="ERN16029">
    <property type="protein sequence ID" value="ERN16029"/>
    <property type="gene ID" value="AMTR_s00030p00099410"/>
</dbReference>
<reference evidence="5" key="1">
    <citation type="journal article" date="2013" name="Science">
        <title>The Amborella genome and the evolution of flowering plants.</title>
        <authorList>
            <consortium name="Amborella Genome Project"/>
        </authorList>
    </citation>
    <scope>NUCLEOTIDE SEQUENCE [LARGE SCALE GENOMIC DNA]</scope>
</reference>
<dbReference type="PROSITE" id="PS50985">
    <property type="entry name" value="GRAS"/>
    <property type="match status" value="1"/>
</dbReference>
<name>U5D0V1_AMBTC</name>
<evidence type="ECO:0000256" key="3">
    <source>
        <dbReference type="PROSITE-ProRule" id="PRU01191"/>
    </source>
</evidence>
<evidence type="ECO:0000313" key="4">
    <source>
        <dbReference type="EMBL" id="ERN16029.1"/>
    </source>
</evidence>
<feature type="region of interest" description="Leucine repeat II (LRII)" evidence="3">
    <location>
        <begin position="280"/>
        <end position="312"/>
    </location>
</feature>
<dbReference type="OMA" id="SVSLWCP"/>
<dbReference type="GO" id="GO:0006355">
    <property type="term" value="P:regulation of DNA-templated transcription"/>
    <property type="evidence" value="ECO:0000318"/>
    <property type="project" value="GO_Central"/>
</dbReference>
<keyword evidence="1" id="KW-0805">Transcription regulation</keyword>
<dbReference type="EMBL" id="KI392485">
    <property type="protein sequence ID" value="ERN16029.1"/>
    <property type="molecule type" value="Genomic_DNA"/>
</dbReference>
<dbReference type="InterPro" id="IPR005202">
    <property type="entry name" value="TF_GRAS"/>
</dbReference>
<dbReference type="Pfam" id="PF03514">
    <property type="entry name" value="GRAS"/>
    <property type="match status" value="1"/>
</dbReference>
<dbReference type="HOGENOM" id="CLU_011924_1_1_1"/>
<proteinExistence type="inferred from homology"/>
<gene>
    <name evidence="4" type="ORF">AMTR_s00030p00099410</name>
</gene>
<comment type="caution">
    <text evidence="3">Lacks conserved residue(s) required for the propagation of feature annotation.</text>
</comment>
<dbReference type="eggNOG" id="ENOG502RSU3">
    <property type="taxonomic scope" value="Eukaryota"/>
</dbReference>
<comment type="similarity">
    <text evidence="3">Belongs to the GRAS family.</text>
</comment>